<keyword evidence="2" id="KW-1185">Reference proteome</keyword>
<organism evidence="1 2">
    <name type="scientific">Ranatra chinensis</name>
    <dbReference type="NCBI Taxonomy" id="642074"/>
    <lineage>
        <taxon>Eukaryota</taxon>
        <taxon>Metazoa</taxon>
        <taxon>Ecdysozoa</taxon>
        <taxon>Arthropoda</taxon>
        <taxon>Hexapoda</taxon>
        <taxon>Insecta</taxon>
        <taxon>Pterygota</taxon>
        <taxon>Neoptera</taxon>
        <taxon>Paraneoptera</taxon>
        <taxon>Hemiptera</taxon>
        <taxon>Heteroptera</taxon>
        <taxon>Panheteroptera</taxon>
        <taxon>Nepomorpha</taxon>
        <taxon>Nepidae</taxon>
        <taxon>Ranatrinae</taxon>
        <taxon>Ranatra</taxon>
    </lineage>
</organism>
<evidence type="ECO:0000313" key="2">
    <source>
        <dbReference type="Proteomes" id="UP001558652"/>
    </source>
</evidence>
<comment type="caution">
    <text evidence="1">The sequence shown here is derived from an EMBL/GenBank/DDBJ whole genome shotgun (WGS) entry which is preliminary data.</text>
</comment>
<reference evidence="1 2" key="1">
    <citation type="submission" date="2024-07" db="EMBL/GenBank/DDBJ databases">
        <title>Chromosome-level genome assembly of the water stick insect Ranatra chinensis (Heteroptera: Nepidae).</title>
        <authorList>
            <person name="Liu X."/>
        </authorList>
    </citation>
    <scope>NUCLEOTIDE SEQUENCE [LARGE SCALE GENOMIC DNA]</scope>
    <source>
        <strain evidence="1">Cailab_2021Rc</strain>
        <tissue evidence="1">Muscle</tissue>
    </source>
</reference>
<dbReference type="Proteomes" id="UP001558652">
    <property type="component" value="Unassembled WGS sequence"/>
</dbReference>
<dbReference type="AlphaFoldDB" id="A0ABD0Y4R1"/>
<sequence>MMRCGSGWKRCPSRIASVELSSARSVASRLSRKTKSFQTNGPEPGQRWGRVLEMLKAKPKRVVAHSLRPKRQLKEICDLVLIAYWLLSRSVGWPVMDFCPCFSFCCQNSQSETGPLASSLHGPPHGTYTIRRISSFGQTVIDEKGEECEIGRHCSIVQQTYNGNTGVPWSSKPTVIQPGKNKSIGRIGFGPRKQEAMIFLEDTWRAGVSPAWMVYGGTRVSSPENTKLNSLHSSGLTDADLVERVRKMPTINEADLSLTTKQKSRWKKALSNVKKKEKSPKSEIQLKQVKELRKEMGQETSYSHDDILRVKRNSGHGGKGINNVRRSSYLMAVPPPITVSSPDLVRTKLSFNK</sequence>
<name>A0ABD0Y4R1_9HEMI</name>
<proteinExistence type="predicted"/>
<gene>
    <name evidence="1" type="ORF">AAG570_003397</name>
</gene>
<evidence type="ECO:0000313" key="1">
    <source>
        <dbReference type="EMBL" id="KAL1121989.1"/>
    </source>
</evidence>
<dbReference type="EMBL" id="JBFDAA010000014">
    <property type="protein sequence ID" value="KAL1121989.1"/>
    <property type="molecule type" value="Genomic_DNA"/>
</dbReference>
<protein>
    <submittedName>
        <fullName evidence="1">Uncharacterized protein</fullName>
    </submittedName>
</protein>
<accession>A0ABD0Y4R1</accession>